<organism evidence="2 3">
    <name type="scientific">Rubroshorea leprosula</name>
    <dbReference type="NCBI Taxonomy" id="152421"/>
    <lineage>
        <taxon>Eukaryota</taxon>
        <taxon>Viridiplantae</taxon>
        <taxon>Streptophyta</taxon>
        <taxon>Embryophyta</taxon>
        <taxon>Tracheophyta</taxon>
        <taxon>Spermatophyta</taxon>
        <taxon>Magnoliopsida</taxon>
        <taxon>eudicotyledons</taxon>
        <taxon>Gunneridae</taxon>
        <taxon>Pentapetalae</taxon>
        <taxon>rosids</taxon>
        <taxon>malvids</taxon>
        <taxon>Malvales</taxon>
        <taxon>Dipterocarpaceae</taxon>
        <taxon>Rubroshorea</taxon>
    </lineage>
</organism>
<dbReference type="EMBL" id="BPVZ01000001">
    <property type="protein sequence ID" value="GKU86600.1"/>
    <property type="molecule type" value="Genomic_DNA"/>
</dbReference>
<name>A0AAV5HIL5_9ROSI</name>
<dbReference type="Proteomes" id="UP001054252">
    <property type="component" value="Unassembled WGS sequence"/>
</dbReference>
<protein>
    <submittedName>
        <fullName evidence="2">Uncharacterized protein</fullName>
    </submittedName>
</protein>
<gene>
    <name evidence="2" type="ORF">SLEP1_g1107</name>
</gene>
<sequence length="100" mass="10744">MMGSKSESVVLPLVARKVKNASAAMNASNSEGLSEFLKSGASGLVVSLEDLKLFSDPLSQLLYNVSVTNEKPEDELQSFNMSKMLGTNHDSYQSKGGRLC</sequence>
<reference evidence="2 3" key="1">
    <citation type="journal article" date="2021" name="Commun. Biol.">
        <title>The genome of Shorea leprosula (Dipterocarpaceae) highlights the ecological relevance of drought in aseasonal tropical rainforests.</title>
        <authorList>
            <person name="Ng K.K.S."/>
            <person name="Kobayashi M.J."/>
            <person name="Fawcett J.A."/>
            <person name="Hatakeyama M."/>
            <person name="Paape T."/>
            <person name="Ng C.H."/>
            <person name="Ang C.C."/>
            <person name="Tnah L.H."/>
            <person name="Lee C.T."/>
            <person name="Nishiyama T."/>
            <person name="Sese J."/>
            <person name="O'Brien M.J."/>
            <person name="Copetti D."/>
            <person name="Mohd Noor M.I."/>
            <person name="Ong R.C."/>
            <person name="Putra M."/>
            <person name="Sireger I.Z."/>
            <person name="Indrioko S."/>
            <person name="Kosugi Y."/>
            <person name="Izuno A."/>
            <person name="Isagi Y."/>
            <person name="Lee S.L."/>
            <person name="Shimizu K.K."/>
        </authorList>
    </citation>
    <scope>NUCLEOTIDE SEQUENCE [LARGE SCALE GENOMIC DNA]</scope>
    <source>
        <strain evidence="2">214</strain>
    </source>
</reference>
<comment type="caution">
    <text evidence="2">The sequence shown here is derived from an EMBL/GenBank/DDBJ whole genome shotgun (WGS) entry which is preliminary data.</text>
</comment>
<accession>A0AAV5HIL5</accession>
<evidence type="ECO:0000313" key="2">
    <source>
        <dbReference type="EMBL" id="GKU86600.1"/>
    </source>
</evidence>
<feature type="region of interest" description="Disordered" evidence="1">
    <location>
        <begin position="81"/>
        <end position="100"/>
    </location>
</feature>
<proteinExistence type="predicted"/>
<evidence type="ECO:0000256" key="1">
    <source>
        <dbReference type="SAM" id="MobiDB-lite"/>
    </source>
</evidence>
<dbReference type="AlphaFoldDB" id="A0AAV5HIL5"/>
<evidence type="ECO:0000313" key="3">
    <source>
        <dbReference type="Proteomes" id="UP001054252"/>
    </source>
</evidence>
<keyword evidence="3" id="KW-1185">Reference proteome</keyword>